<dbReference type="SUPFAM" id="SSF53383">
    <property type="entry name" value="PLP-dependent transferases"/>
    <property type="match status" value="1"/>
</dbReference>
<dbReference type="InterPro" id="IPR015424">
    <property type="entry name" value="PyrdxlP-dep_Trfase"/>
</dbReference>
<feature type="non-terminal residue" evidence="1">
    <location>
        <position position="1"/>
    </location>
</feature>
<dbReference type="AlphaFoldDB" id="X0Y3E9"/>
<comment type="caution">
    <text evidence="1">The sequence shown here is derived from an EMBL/GenBank/DDBJ whole genome shotgun (WGS) entry which is preliminary data.</text>
</comment>
<organism evidence="1">
    <name type="scientific">marine sediment metagenome</name>
    <dbReference type="NCBI Taxonomy" id="412755"/>
    <lineage>
        <taxon>unclassified sequences</taxon>
        <taxon>metagenomes</taxon>
        <taxon>ecological metagenomes</taxon>
    </lineage>
</organism>
<protein>
    <submittedName>
        <fullName evidence="1">Uncharacterized protein</fullName>
    </submittedName>
</protein>
<accession>X0Y3E9</accession>
<gene>
    <name evidence="1" type="ORF">S01H1_81501</name>
</gene>
<name>X0Y3E9_9ZZZZ</name>
<reference evidence="1" key="1">
    <citation type="journal article" date="2014" name="Front. Microbiol.">
        <title>High frequency of phylogenetically diverse reductive dehalogenase-homologous genes in deep subseafloor sedimentary metagenomes.</title>
        <authorList>
            <person name="Kawai M."/>
            <person name="Futagami T."/>
            <person name="Toyoda A."/>
            <person name="Takaki Y."/>
            <person name="Nishi S."/>
            <person name="Hori S."/>
            <person name="Arai W."/>
            <person name="Tsubouchi T."/>
            <person name="Morono Y."/>
            <person name="Uchiyama I."/>
            <person name="Ito T."/>
            <person name="Fujiyama A."/>
            <person name="Inagaki F."/>
            <person name="Takami H."/>
        </authorList>
    </citation>
    <scope>NUCLEOTIDE SEQUENCE</scope>
    <source>
        <strain evidence="1">Expedition CK06-06</strain>
    </source>
</reference>
<evidence type="ECO:0000313" key="1">
    <source>
        <dbReference type="EMBL" id="GAG43233.1"/>
    </source>
</evidence>
<sequence length="180" mass="20522">KAIKAPNNTGMMLGKGRGAEIVRAVRAHSFPHAGWGRGYKISKEQIVGLLVALEIFAEEGDALYAEQMETAEYFEGELRDIPGVDVCIMPNDESFHEHVFTPRVPRVLLLWDAREIGLTGKDVDEAMAREDPPVFLRNSKYFTYFTDKEWRQIDTYYLREEEAKIVAMRLKKILRGGGSR</sequence>
<dbReference type="EMBL" id="BARS01055159">
    <property type="protein sequence ID" value="GAG43233.1"/>
    <property type="molecule type" value="Genomic_DNA"/>
</dbReference>
<proteinExistence type="predicted"/>